<name>A0A4Q9L009_9MICR</name>
<organism evidence="5 6">
    <name type="scientific">Hamiltosporidium tvaerminnensis</name>
    <dbReference type="NCBI Taxonomy" id="1176355"/>
    <lineage>
        <taxon>Eukaryota</taxon>
        <taxon>Fungi</taxon>
        <taxon>Fungi incertae sedis</taxon>
        <taxon>Microsporidia</taxon>
        <taxon>Dubosqiidae</taxon>
        <taxon>Hamiltosporidium</taxon>
    </lineage>
</organism>
<dbReference type="Proteomes" id="UP000292362">
    <property type="component" value="Unassembled WGS sequence"/>
</dbReference>
<dbReference type="VEuPathDB" id="MicrosporidiaDB:CWI37_0939p0020"/>
<dbReference type="PANTHER" id="PTHR42907">
    <property type="entry name" value="FMN-LINKED OXIDOREDUCTASES SUPERFAMILY PROTEIN"/>
    <property type="match status" value="1"/>
</dbReference>
<accession>A0A4Q9L009</accession>
<dbReference type="InterPro" id="IPR013785">
    <property type="entry name" value="Aldolase_TIM"/>
</dbReference>
<dbReference type="GO" id="GO:0000049">
    <property type="term" value="F:tRNA binding"/>
    <property type="evidence" value="ECO:0007669"/>
    <property type="project" value="UniProtKB-KW"/>
</dbReference>
<dbReference type="CDD" id="cd02801">
    <property type="entry name" value="DUS_like_FMN"/>
    <property type="match status" value="1"/>
</dbReference>
<reference evidence="5 6" key="1">
    <citation type="submission" date="2017-12" db="EMBL/GenBank/DDBJ databases">
        <authorList>
            <person name="Pombert J.-F."/>
            <person name="Haag K.L."/>
            <person name="Ebert D."/>
        </authorList>
    </citation>
    <scope>NUCLEOTIDE SEQUENCE [LARGE SCALE GENOMIC DNA]</scope>
    <source>
        <strain evidence="5">FI-OER-3-3</strain>
    </source>
</reference>
<feature type="domain" description="DUS-like FMN-binding" evidence="4">
    <location>
        <begin position="155"/>
        <end position="406"/>
    </location>
</feature>
<dbReference type="SUPFAM" id="SSF51395">
    <property type="entry name" value="FMN-linked oxidoreductases"/>
    <property type="match status" value="1"/>
</dbReference>
<keyword evidence="1" id="KW-0820">tRNA-binding</keyword>
<evidence type="ECO:0000313" key="5">
    <source>
        <dbReference type="EMBL" id="TBU00647.1"/>
    </source>
</evidence>
<comment type="caution">
    <text evidence="5">The sequence shown here is derived from an EMBL/GenBank/DDBJ whole genome shotgun (WGS) entry which is preliminary data.</text>
</comment>
<evidence type="ECO:0000259" key="4">
    <source>
        <dbReference type="Pfam" id="PF01207"/>
    </source>
</evidence>
<keyword evidence="3" id="KW-0694">RNA-binding</keyword>
<evidence type="ECO:0000256" key="2">
    <source>
        <dbReference type="ARBA" id="ARBA00022857"/>
    </source>
</evidence>
<keyword evidence="2" id="KW-0521">NADP</keyword>
<dbReference type="EMBL" id="PITJ01000939">
    <property type="protein sequence ID" value="TBU00647.1"/>
    <property type="molecule type" value="Genomic_DNA"/>
</dbReference>
<dbReference type="Pfam" id="PF01207">
    <property type="entry name" value="Dus"/>
    <property type="match status" value="1"/>
</dbReference>
<gene>
    <name evidence="5" type="ORF">CWI37_0939p0020</name>
</gene>
<dbReference type="GO" id="GO:0017150">
    <property type="term" value="F:tRNA dihydrouridine synthase activity"/>
    <property type="evidence" value="ECO:0007669"/>
    <property type="project" value="InterPro"/>
</dbReference>
<dbReference type="Gene3D" id="3.20.20.70">
    <property type="entry name" value="Aldolase class I"/>
    <property type="match status" value="1"/>
</dbReference>
<evidence type="ECO:0000313" key="6">
    <source>
        <dbReference type="Proteomes" id="UP000292362"/>
    </source>
</evidence>
<protein>
    <submittedName>
        <fullName evidence="5">tRNA dihydrouridine synthase</fullName>
    </submittedName>
</protein>
<dbReference type="PANTHER" id="PTHR42907:SF1">
    <property type="entry name" value="FMN-LINKED OXIDOREDUCTASES SUPERFAMILY PROTEIN"/>
    <property type="match status" value="1"/>
</dbReference>
<dbReference type="AlphaFoldDB" id="A0A4Q9L009"/>
<sequence>MRGLKDFKMANKCKNSPKYDLPDSLNISLENKKDFKMENNCENSPKYDLPDSLNISLENKKDFKMENNCENFPTFDVNNSLNISLENKCENLCSSKLFYSLDSSIETSINNKTENDKEQSPLSESQLYDYYMTRLESKTINSNNYLQSKPPILSLAPMLKVTTPNFRKLLSIISPTAILFTEMIVDNTIINNDNDYILNKIGLPTTNTVVQLGGSDPQKIILAVQKLKLLGFKNFNLNCGCPSTKVKKGCFGAILMKNVQTIINIINTTHQYTNTVLSIKCRIGVDEHDTYSWFKNFISQIFCHTPCRIFYVHARKCWLNGISPKDNRNIPQLKYEYLYQLKSEFPDIFIHLNGNIKVIQDIHKIYNLDGLMIGRAAVKNVFIFKQIEEYITQYNKEKYNVKENKENYNPRKNTTDYTSFTDYTNITNYSSITDSNIDPKNTINCIDTINSNTDFIKEVFIKYIKSFNCNDRITNNLIQPIINLRYGMNRNKEYKNVLNNLVLKKSKISEILDIIDEYF</sequence>
<proteinExistence type="predicted"/>
<dbReference type="InterPro" id="IPR035587">
    <property type="entry name" value="DUS-like_FMN-bd"/>
</dbReference>
<evidence type="ECO:0000256" key="1">
    <source>
        <dbReference type="ARBA" id="ARBA00022555"/>
    </source>
</evidence>
<evidence type="ECO:0000256" key="3">
    <source>
        <dbReference type="ARBA" id="ARBA00022884"/>
    </source>
</evidence>
<dbReference type="InterPro" id="IPR004653">
    <property type="entry name" value="DusA"/>
</dbReference>